<comment type="caution">
    <text evidence="1">The sequence shown here is derived from an EMBL/GenBank/DDBJ whole genome shotgun (WGS) entry which is preliminary data.</text>
</comment>
<name>A0A9D4GIR9_DREPO</name>
<dbReference type="Proteomes" id="UP000828390">
    <property type="component" value="Unassembled WGS sequence"/>
</dbReference>
<evidence type="ECO:0000313" key="1">
    <source>
        <dbReference type="EMBL" id="KAH3814712.1"/>
    </source>
</evidence>
<sequence>MSQVQVIKAVHEEDYDKISQVSKEKQMHIEENRDKLTASFKESQDWQLIKQWSSGQGLETI</sequence>
<organism evidence="1 3">
    <name type="scientific">Dreissena polymorpha</name>
    <name type="common">Zebra mussel</name>
    <name type="synonym">Mytilus polymorpha</name>
    <dbReference type="NCBI Taxonomy" id="45954"/>
    <lineage>
        <taxon>Eukaryota</taxon>
        <taxon>Metazoa</taxon>
        <taxon>Spiralia</taxon>
        <taxon>Lophotrochozoa</taxon>
        <taxon>Mollusca</taxon>
        <taxon>Bivalvia</taxon>
        <taxon>Autobranchia</taxon>
        <taxon>Heteroconchia</taxon>
        <taxon>Euheterodonta</taxon>
        <taxon>Imparidentia</taxon>
        <taxon>Neoheterodontei</taxon>
        <taxon>Myida</taxon>
        <taxon>Dreissenoidea</taxon>
        <taxon>Dreissenidae</taxon>
        <taxon>Dreissena</taxon>
    </lineage>
</organism>
<protein>
    <submittedName>
        <fullName evidence="1">Uncharacterized protein</fullName>
    </submittedName>
</protein>
<dbReference type="EMBL" id="JAIWYP010000006">
    <property type="protein sequence ID" value="KAH3814800.1"/>
    <property type="molecule type" value="Genomic_DNA"/>
</dbReference>
<keyword evidence="3" id="KW-1185">Reference proteome</keyword>
<proteinExistence type="predicted"/>
<dbReference type="EMBL" id="JAIWYP010000006">
    <property type="protein sequence ID" value="KAH3814712.1"/>
    <property type="molecule type" value="Genomic_DNA"/>
</dbReference>
<gene>
    <name evidence="1" type="ORF">DPMN_143221</name>
    <name evidence="2" type="ORF">DPMN_143313</name>
</gene>
<dbReference type="AlphaFoldDB" id="A0A9D4GIR9"/>
<reference evidence="1" key="2">
    <citation type="submission" date="2020-11" db="EMBL/GenBank/DDBJ databases">
        <authorList>
            <person name="McCartney M.A."/>
            <person name="Auch B."/>
            <person name="Kono T."/>
            <person name="Mallez S."/>
            <person name="Becker A."/>
            <person name="Gohl D.M."/>
            <person name="Silverstein K.A.T."/>
            <person name="Koren S."/>
            <person name="Bechman K.B."/>
            <person name="Herman A."/>
            <person name="Abrahante J.E."/>
            <person name="Garbe J."/>
        </authorList>
    </citation>
    <scope>NUCLEOTIDE SEQUENCE</scope>
    <source>
        <strain evidence="1">Duluth1</strain>
        <tissue evidence="1">Whole animal</tissue>
    </source>
</reference>
<accession>A0A9D4GIR9</accession>
<evidence type="ECO:0000313" key="2">
    <source>
        <dbReference type="EMBL" id="KAH3814800.1"/>
    </source>
</evidence>
<reference evidence="1" key="1">
    <citation type="journal article" date="2019" name="bioRxiv">
        <title>The Genome of the Zebra Mussel, Dreissena polymorpha: A Resource for Invasive Species Research.</title>
        <authorList>
            <person name="McCartney M.A."/>
            <person name="Auch B."/>
            <person name="Kono T."/>
            <person name="Mallez S."/>
            <person name="Zhang Y."/>
            <person name="Obille A."/>
            <person name="Becker A."/>
            <person name="Abrahante J.E."/>
            <person name="Garbe J."/>
            <person name="Badalamenti J.P."/>
            <person name="Herman A."/>
            <person name="Mangelson H."/>
            <person name="Liachko I."/>
            <person name="Sullivan S."/>
            <person name="Sone E.D."/>
            <person name="Koren S."/>
            <person name="Silverstein K.A.T."/>
            <person name="Beckman K.B."/>
            <person name="Gohl D.M."/>
        </authorList>
    </citation>
    <scope>NUCLEOTIDE SEQUENCE</scope>
    <source>
        <strain evidence="1">Duluth1</strain>
        <tissue evidence="1">Whole animal</tissue>
    </source>
</reference>
<evidence type="ECO:0000313" key="3">
    <source>
        <dbReference type="Proteomes" id="UP000828390"/>
    </source>
</evidence>